<sequence length="390" mass="44250">MHEHECESCGELTATRRCAGCQKVWYCNKECQTASWIRHIFKCNPRRPINTADHLALAVYQDLLPADTQTRKDWGIDKAGLFPPNGPFMIFGLFAGLIKYLDVKPQQLQKWRLQGRLIPEIKAIYEAIPVQARGGYYPWFLEHQSVLEDPEMKTQEAESMLEQMQRGAWVALGKSPTASSIAIREYVQGLSEDHQTCFLFYSMLHSSSHPGPETTLYLKFGFCVCPTQYEEMGLSRAYKELIDTCTFEDFCNAYSANALMKLFDTSGVSIASFQAQLLADVFAGGSDGVSKSVWDLKQWIASGGEGTLVRPATFDYGFMNCSNDEEGKKLFALYKTFFESRQSDPLKLHVACIEGRLLKFFTDDMKMTLPGSRKLFKRLLKNMYPLPIDP</sequence>
<comment type="caution">
    <text evidence="1">The sequence shown here is derived from an EMBL/GenBank/DDBJ whole genome shotgun (WGS) entry which is preliminary data.</text>
</comment>
<evidence type="ECO:0000313" key="1">
    <source>
        <dbReference type="EMBL" id="KAI0084391.1"/>
    </source>
</evidence>
<dbReference type="Proteomes" id="UP001055072">
    <property type="component" value="Unassembled WGS sequence"/>
</dbReference>
<evidence type="ECO:0000313" key="2">
    <source>
        <dbReference type="Proteomes" id="UP001055072"/>
    </source>
</evidence>
<reference evidence="1" key="1">
    <citation type="journal article" date="2021" name="Environ. Microbiol.">
        <title>Gene family expansions and transcriptome signatures uncover fungal adaptations to wood decay.</title>
        <authorList>
            <person name="Hage H."/>
            <person name="Miyauchi S."/>
            <person name="Viragh M."/>
            <person name="Drula E."/>
            <person name="Min B."/>
            <person name="Chaduli D."/>
            <person name="Navarro D."/>
            <person name="Favel A."/>
            <person name="Norest M."/>
            <person name="Lesage-Meessen L."/>
            <person name="Balint B."/>
            <person name="Merenyi Z."/>
            <person name="de Eugenio L."/>
            <person name="Morin E."/>
            <person name="Martinez A.T."/>
            <person name="Baldrian P."/>
            <person name="Stursova M."/>
            <person name="Martinez M.J."/>
            <person name="Novotny C."/>
            <person name="Magnuson J.K."/>
            <person name="Spatafora J.W."/>
            <person name="Maurice S."/>
            <person name="Pangilinan J."/>
            <person name="Andreopoulos W."/>
            <person name="LaButti K."/>
            <person name="Hundley H."/>
            <person name="Na H."/>
            <person name="Kuo A."/>
            <person name="Barry K."/>
            <person name="Lipzen A."/>
            <person name="Henrissat B."/>
            <person name="Riley R."/>
            <person name="Ahrendt S."/>
            <person name="Nagy L.G."/>
            <person name="Grigoriev I.V."/>
            <person name="Martin F."/>
            <person name="Rosso M.N."/>
        </authorList>
    </citation>
    <scope>NUCLEOTIDE SEQUENCE</scope>
    <source>
        <strain evidence="1">CBS 384.51</strain>
    </source>
</reference>
<dbReference type="EMBL" id="MU274943">
    <property type="protein sequence ID" value="KAI0084391.1"/>
    <property type="molecule type" value="Genomic_DNA"/>
</dbReference>
<accession>A0ACB8TQY7</accession>
<gene>
    <name evidence="1" type="ORF">BDY19DRAFT_536667</name>
</gene>
<keyword evidence="2" id="KW-1185">Reference proteome</keyword>
<proteinExistence type="predicted"/>
<name>A0ACB8TQY7_9APHY</name>
<protein>
    <submittedName>
        <fullName evidence="1">Uncharacterized protein</fullName>
    </submittedName>
</protein>
<organism evidence="1 2">
    <name type="scientific">Irpex rosettiformis</name>
    <dbReference type="NCBI Taxonomy" id="378272"/>
    <lineage>
        <taxon>Eukaryota</taxon>
        <taxon>Fungi</taxon>
        <taxon>Dikarya</taxon>
        <taxon>Basidiomycota</taxon>
        <taxon>Agaricomycotina</taxon>
        <taxon>Agaricomycetes</taxon>
        <taxon>Polyporales</taxon>
        <taxon>Irpicaceae</taxon>
        <taxon>Irpex</taxon>
    </lineage>
</organism>